<dbReference type="Proteomes" id="UP000279422">
    <property type="component" value="Unassembled WGS sequence"/>
</dbReference>
<gene>
    <name evidence="6" type="ORF">DRJ00_07745</name>
</gene>
<protein>
    <submittedName>
        <fullName evidence="6">2-dehydro-3-deoxyphosphogluconate aldolase</fullName>
    </submittedName>
</protein>
<evidence type="ECO:0000256" key="4">
    <source>
        <dbReference type="ARBA" id="ARBA00023239"/>
    </source>
</evidence>
<dbReference type="InterPro" id="IPR013785">
    <property type="entry name" value="Aldolase_TIM"/>
</dbReference>
<name>A0A497E2G1_UNCAE</name>
<comment type="similarity">
    <text evidence="2">Belongs to the KHG/KDPG aldolase family.</text>
</comment>
<dbReference type="EMBL" id="QMPZ01000151">
    <property type="protein sequence ID" value="RLE07649.1"/>
    <property type="molecule type" value="Genomic_DNA"/>
</dbReference>
<dbReference type="Gene3D" id="3.20.20.70">
    <property type="entry name" value="Aldolase class I"/>
    <property type="match status" value="1"/>
</dbReference>
<comment type="pathway">
    <text evidence="1">Carbohydrate acid metabolism.</text>
</comment>
<keyword evidence="5" id="KW-0119">Carbohydrate metabolism</keyword>
<evidence type="ECO:0000313" key="7">
    <source>
        <dbReference type="Proteomes" id="UP000279422"/>
    </source>
</evidence>
<sequence length="218" mass="23136">MQDKKAENLKALLEGGIVPVIRASSADEAMRIVDAIREGGINTIEITMTVPDALKVMEAVAKKFGDELLLGAGTVLDAETARASILSGAEFLVGPCLSEDLIKIGKRYSKIVIPGAMTPTEILRAWEMGADIVKVFPAGNLGGPKYIRAIKAPLPQVLLNPTGGVNLENAGEFIKAGAAIISVGSALVDKKASAEGRFEVLTRKARQFVEEIKRARVD</sequence>
<evidence type="ECO:0000256" key="1">
    <source>
        <dbReference type="ARBA" id="ARBA00004761"/>
    </source>
</evidence>
<comment type="caution">
    <text evidence="6">The sequence shown here is derived from an EMBL/GenBank/DDBJ whole genome shotgun (WGS) entry which is preliminary data.</text>
</comment>
<reference evidence="6 7" key="1">
    <citation type="submission" date="2018-06" db="EMBL/GenBank/DDBJ databases">
        <title>Extensive metabolic versatility and redundancy in microbially diverse, dynamic hydrothermal sediments.</title>
        <authorList>
            <person name="Dombrowski N."/>
            <person name="Teske A."/>
            <person name="Baker B.J."/>
        </authorList>
    </citation>
    <scope>NUCLEOTIDE SEQUENCE [LARGE SCALE GENOMIC DNA]</scope>
    <source>
        <strain evidence="6">B47_G16</strain>
    </source>
</reference>
<dbReference type="InterPro" id="IPR000887">
    <property type="entry name" value="Aldlse_KDPG_KHG"/>
</dbReference>
<dbReference type="GO" id="GO:0016829">
    <property type="term" value="F:lyase activity"/>
    <property type="evidence" value="ECO:0007669"/>
    <property type="project" value="UniProtKB-KW"/>
</dbReference>
<organism evidence="6 7">
    <name type="scientific">Aerophobetes bacterium</name>
    <dbReference type="NCBI Taxonomy" id="2030807"/>
    <lineage>
        <taxon>Bacteria</taxon>
        <taxon>Candidatus Aerophobota</taxon>
    </lineage>
</organism>
<accession>A0A497E2G1</accession>
<dbReference type="NCBIfam" id="TIGR01182">
    <property type="entry name" value="eda"/>
    <property type="match status" value="1"/>
</dbReference>
<evidence type="ECO:0000313" key="6">
    <source>
        <dbReference type="EMBL" id="RLE07649.1"/>
    </source>
</evidence>
<comment type="subunit">
    <text evidence="3">Homotrimer.</text>
</comment>
<dbReference type="SUPFAM" id="SSF51569">
    <property type="entry name" value="Aldolase"/>
    <property type="match status" value="1"/>
</dbReference>
<evidence type="ECO:0000256" key="2">
    <source>
        <dbReference type="ARBA" id="ARBA00006906"/>
    </source>
</evidence>
<dbReference type="AlphaFoldDB" id="A0A497E2G1"/>
<keyword evidence="4" id="KW-0456">Lyase</keyword>
<dbReference type="Pfam" id="PF01081">
    <property type="entry name" value="Aldolase"/>
    <property type="match status" value="1"/>
</dbReference>
<dbReference type="PANTHER" id="PTHR30246:SF1">
    <property type="entry name" value="2-DEHYDRO-3-DEOXY-6-PHOSPHOGALACTONATE ALDOLASE-RELATED"/>
    <property type="match status" value="1"/>
</dbReference>
<evidence type="ECO:0000256" key="5">
    <source>
        <dbReference type="ARBA" id="ARBA00023277"/>
    </source>
</evidence>
<dbReference type="CDD" id="cd00452">
    <property type="entry name" value="KDPG_aldolase"/>
    <property type="match status" value="1"/>
</dbReference>
<evidence type="ECO:0000256" key="3">
    <source>
        <dbReference type="ARBA" id="ARBA00011233"/>
    </source>
</evidence>
<proteinExistence type="inferred from homology"/>
<dbReference type="PANTHER" id="PTHR30246">
    <property type="entry name" value="2-KETO-3-DEOXY-6-PHOSPHOGLUCONATE ALDOLASE"/>
    <property type="match status" value="1"/>
</dbReference>